<comment type="caution">
    <text evidence="1">The sequence shown here is derived from an EMBL/GenBank/DDBJ whole genome shotgun (WGS) entry which is preliminary data.</text>
</comment>
<dbReference type="Proteomes" id="UP000886501">
    <property type="component" value="Unassembled WGS sequence"/>
</dbReference>
<evidence type="ECO:0000313" key="2">
    <source>
        <dbReference type="Proteomes" id="UP000886501"/>
    </source>
</evidence>
<protein>
    <submittedName>
        <fullName evidence="1">Uncharacterized protein</fullName>
    </submittedName>
</protein>
<dbReference type="EMBL" id="MU117964">
    <property type="protein sequence ID" value="KAF9653305.1"/>
    <property type="molecule type" value="Genomic_DNA"/>
</dbReference>
<reference evidence="1" key="2">
    <citation type="journal article" date="2020" name="Nat. Commun.">
        <title>Large-scale genome sequencing of mycorrhizal fungi provides insights into the early evolution of symbiotic traits.</title>
        <authorList>
            <person name="Miyauchi S."/>
            <person name="Kiss E."/>
            <person name="Kuo A."/>
            <person name="Drula E."/>
            <person name="Kohler A."/>
            <person name="Sanchez-Garcia M."/>
            <person name="Morin E."/>
            <person name="Andreopoulos B."/>
            <person name="Barry K.W."/>
            <person name="Bonito G."/>
            <person name="Buee M."/>
            <person name="Carver A."/>
            <person name="Chen C."/>
            <person name="Cichocki N."/>
            <person name="Clum A."/>
            <person name="Culley D."/>
            <person name="Crous P.W."/>
            <person name="Fauchery L."/>
            <person name="Girlanda M."/>
            <person name="Hayes R.D."/>
            <person name="Keri Z."/>
            <person name="LaButti K."/>
            <person name="Lipzen A."/>
            <person name="Lombard V."/>
            <person name="Magnuson J."/>
            <person name="Maillard F."/>
            <person name="Murat C."/>
            <person name="Nolan M."/>
            <person name="Ohm R.A."/>
            <person name="Pangilinan J."/>
            <person name="Pereira M.F."/>
            <person name="Perotto S."/>
            <person name="Peter M."/>
            <person name="Pfister S."/>
            <person name="Riley R."/>
            <person name="Sitrit Y."/>
            <person name="Stielow J.B."/>
            <person name="Szollosi G."/>
            <person name="Zifcakova L."/>
            <person name="Stursova M."/>
            <person name="Spatafora J.W."/>
            <person name="Tedersoo L."/>
            <person name="Vaario L.M."/>
            <person name="Yamada A."/>
            <person name="Yan M."/>
            <person name="Wang P."/>
            <person name="Xu J."/>
            <person name="Bruns T."/>
            <person name="Baldrian P."/>
            <person name="Vilgalys R."/>
            <person name="Dunand C."/>
            <person name="Henrissat B."/>
            <person name="Grigoriev I.V."/>
            <person name="Hibbett D."/>
            <person name="Nagy L.G."/>
            <person name="Martin F.M."/>
        </authorList>
    </citation>
    <scope>NUCLEOTIDE SEQUENCE</scope>
    <source>
        <strain evidence="1">P2</strain>
    </source>
</reference>
<keyword evidence="2" id="KW-1185">Reference proteome</keyword>
<name>A0ACB6ZU30_THEGA</name>
<sequence>MYSRLESYPVTTTHPADPQHKILHPPLIKSAVLSSQAPIQATFPRPTLFIPSSRSSSNSSASGSSPEFSTEDVNQYPISATKFSTMSSRQQPSSSYRALLQGRPLPQVPPLPMPPAPIQLPTNNPLNNASIPNPSPITSPSSPTALQRPKRALPIIPPSPRTPQMTGHSYLSTSPATPSVGSSDVHTPSPQSSSSVEPFSKLHVSLSIDLSPTAAVIHRLPYLRQQPQTRIAARRVNAEASSSKVQLPPRTPVSLDDLISPLPPPRPKLKVPTPPLTRAPTDHSHRESQSNDRPKLRIQTPSLVEPDSAPFNRTRHQLPQKVHPLPRVPIQIESGGRVSSLARRSSLDSLTTRSSALLSPGQALSPYVSKRPRSRRFSRSPQQYSSLNVFSEGGSLGAPGLGVTGTRTADRDSRDLADEDGLEEPISPMKFTRDDPDGEHDGGGHGYGWDGANPGRGSRSVVESRTYFSATVPFASFYLNFTLSLLVANQNQGVLVLSNPAILNSTADEVIDKRLDRIRRRHGETVIREFGVDPRVSLEKDKGKGRAHGVGRFILSEGEEGETDDEDDFYQPSPRLRHGVFGDYQDYISDYGYGYGHEQAQEIQGQPQVYGNPHFVGNAYEHHRMAVEDDIEDEDSDPDSLGDADNKTPAAMFPPRPVPGMFEIEDEMVFERPAAIFDDLDDDEDEYLYREKRVVANPSSVMSNEPISSDSDLALGGYVTVKRGGSSRGTPPPSSRETTSRKFMKHIPRLSGTTHSQSSEKFGNMHSASSSSSSFITPPPSSFQDQGFQQAQNAGAALSIKKHFGRRWFKEKSGQKWEQRDYEEVIGSLKKSV</sequence>
<evidence type="ECO:0000313" key="1">
    <source>
        <dbReference type="EMBL" id="KAF9653305.1"/>
    </source>
</evidence>
<proteinExistence type="predicted"/>
<gene>
    <name evidence="1" type="ORF">BDM02DRAFT_3182847</name>
</gene>
<accession>A0ACB6ZU30</accession>
<organism evidence="1 2">
    <name type="scientific">Thelephora ganbajun</name>
    <name type="common">Ganba fungus</name>
    <dbReference type="NCBI Taxonomy" id="370292"/>
    <lineage>
        <taxon>Eukaryota</taxon>
        <taxon>Fungi</taxon>
        <taxon>Dikarya</taxon>
        <taxon>Basidiomycota</taxon>
        <taxon>Agaricomycotina</taxon>
        <taxon>Agaricomycetes</taxon>
        <taxon>Thelephorales</taxon>
        <taxon>Thelephoraceae</taxon>
        <taxon>Thelephora</taxon>
    </lineage>
</organism>
<reference evidence="1" key="1">
    <citation type="submission" date="2019-10" db="EMBL/GenBank/DDBJ databases">
        <authorList>
            <consortium name="DOE Joint Genome Institute"/>
            <person name="Kuo A."/>
            <person name="Miyauchi S."/>
            <person name="Kiss E."/>
            <person name="Drula E."/>
            <person name="Kohler A."/>
            <person name="Sanchez-Garcia M."/>
            <person name="Andreopoulos B."/>
            <person name="Barry K.W."/>
            <person name="Bonito G."/>
            <person name="Buee M."/>
            <person name="Carver A."/>
            <person name="Chen C."/>
            <person name="Cichocki N."/>
            <person name="Clum A."/>
            <person name="Culley D."/>
            <person name="Crous P.W."/>
            <person name="Fauchery L."/>
            <person name="Girlanda M."/>
            <person name="Hayes R."/>
            <person name="Keri Z."/>
            <person name="Labutti K."/>
            <person name="Lipzen A."/>
            <person name="Lombard V."/>
            <person name="Magnuson J."/>
            <person name="Maillard F."/>
            <person name="Morin E."/>
            <person name="Murat C."/>
            <person name="Nolan M."/>
            <person name="Ohm R."/>
            <person name="Pangilinan J."/>
            <person name="Pereira M."/>
            <person name="Perotto S."/>
            <person name="Peter M."/>
            <person name="Riley R."/>
            <person name="Sitrit Y."/>
            <person name="Stielow B."/>
            <person name="Szollosi G."/>
            <person name="Zifcakova L."/>
            <person name="Stursova M."/>
            <person name="Spatafora J.W."/>
            <person name="Tedersoo L."/>
            <person name="Vaario L.-M."/>
            <person name="Yamada A."/>
            <person name="Yan M."/>
            <person name="Wang P."/>
            <person name="Xu J."/>
            <person name="Bruns T."/>
            <person name="Baldrian P."/>
            <person name="Vilgalys R."/>
            <person name="Henrissat B."/>
            <person name="Grigoriev I.V."/>
            <person name="Hibbett D."/>
            <person name="Nagy L.G."/>
            <person name="Martin F.M."/>
        </authorList>
    </citation>
    <scope>NUCLEOTIDE SEQUENCE</scope>
    <source>
        <strain evidence="1">P2</strain>
    </source>
</reference>